<dbReference type="SUPFAM" id="SSF55469">
    <property type="entry name" value="FMN-dependent nitroreductase-like"/>
    <property type="match status" value="1"/>
</dbReference>
<name>A0A845L0X6_9FIRM</name>
<dbReference type="AlphaFoldDB" id="A0A845L0X6"/>
<accession>A0A845L0X6</accession>
<dbReference type="Proteomes" id="UP000463470">
    <property type="component" value="Unassembled WGS sequence"/>
</dbReference>
<dbReference type="RefSeq" id="WP_161256320.1">
    <property type="nucleotide sequence ID" value="NZ_WXEY01000004.1"/>
</dbReference>
<evidence type="ECO:0000313" key="2">
    <source>
        <dbReference type="EMBL" id="MZP29246.1"/>
    </source>
</evidence>
<dbReference type="Pfam" id="PF00881">
    <property type="entry name" value="Nitroreductase"/>
    <property type="match status" value="1"/>
</dbReference>
<dbReference type="EMBL" id="WXEY01000004">
    <property type="protein sequence ID" value="MZP29246.1"/>
    <property type="molecule type" value="Genomic_DNA"/>
</dbReference>
<dbReference type="OrthoDB" id="9801593at2"/>
<reference evidence="2 3" key="1">
    <citation type="submission" date="2020-01" db="EMBL/GenBank/DDBJ databases">
        <title>Whole-genome sequence of Heliobacterium undosum DSM 13378.</title>
        <authorList>
            <person name="Kyndt J.A."/>
            <person name="Meyer T.E."/>
        </authorList>
    </citation>
    <scope>NUCLEOTIDE SEQUENCE [LARGE SCALE GENOMIC DNA]</scope>
    <source>
        <strain evidence="2 3">DSM 13378</strain>
    </source>
</reference>
<proteinExistence type="predicted"/>
<dbReference type="InterPro" id="IPR020051">
    <property type="entry name" value="SagB-type_dehydrogenase"/>
</dbReference>
<sequence>MSDQGYAFQENTKYFPDRMPERPKVKRPGSIKECAGGLFPIEMYAAVNRVEGLSPGLYHYSVPQHGLCVLKRGDRGDALAEAALGQRMVAEGSVTLIWTAVMARTFAKYGARGLRYIYEDAGHVGQNAYLAATSLGLGCCAIGAYYDEAVDRITGVDGREETVIYMAAIGKPE</sequence>
<dbReference type="GO" id="GO:0016491">
    <property type="term" value="F:oxidoreductase activity"/>
    <property type="evidence" value="ECO:0007669"/>
    <property type="project" value="InterPro"/>
</dbReference>
<evidence type="ECO:0000313" key="3">
    <source>
        <dbReference type="Proteomes" id="UP000463470"/>
    </source>
</evidence>
<comment type="caution">
    <text evidence="2">The sequence shown here is derived from an EMBL/GenBank/DDBJ whole genome shotgun (WGS) entry which is preliminary data.</text>
</comment>
<keyword evidence="3" id="KW-1185">Reference proteome</keyword>
<organism evidence="2 3">
    <name type="scientific">Heliomicrobium undosum</name>
    <dbReference type="NCBI Taxonomy" id="121734"/>
    <lineage>
        <taxon>Bacteria</taxon>
        <taxon>Bacillati</taxon>
        <taxon>Bacillota</taxon>
        <taxon>Clostridia</taxon>
        <taxon>Eubacteriales</taxon>
        <taxon>Heliobacteriaceae</taxon>
        <taxon>Heliomicrobium</taxon>
    </lineage>
</organism>
<dbReference type="InterPro" id="IPR052544">
    <property type="entry name" value="Bacteriocin_Proc_Enz"/>
</dbReference>
<dbReference type="InterPro" id="IPR029479">
    <property type="entry name" value="Nitroreductase"/>
</dbReference>
<dbReference type="CDD" id="cd02142">
    <property type="entry name" value="McbC_SagB-like_oxidoreductase"/>
    <property type="match status" value="1"/>
</dbReference>
<feature type="domain" description="Nitroreductase" evidence="1">
    <location>
        <begin position="78"/>
        <end position="171"/>
    </location>
</feature>
<dbReference type="PANTHER" id="PTHR43745:SF2">
    <property type="entry name" value="NITROREDUCTASE MJ1384-RELATED"/>
    <property type="match status" value="1"/>
</dbReference>
<protein>
    <submittedName>
        <fullName evidence="2">SagB/ThcOx family dehydrogenase</fullName>
    </submittedName>
</protein>
<dbReference type="Gene3D" id="3.40.109.10">
    <property type="entry name" value="NADH Oxidase"/>
    <property type="match status" value="1"/>
</dbReference>
<dbReference type="InterPro" id="IPR000415">
    <property type="entry name" value="Nitroreductase-like"/>
</dbReference>
<evidence type="ECO:0000259" key="1">
    <source>
        <dbReference type="Pfam" id="PF00881"/>
    </source>
</evidence>
<dbReference type="NCBIfam" id="TIGR03605">
    <property type="entry name" value="antibiot_sagB"/>
    <property type="match status" value="1"/>
</dbReference>
<dbReference type="PANTHER" id="PTHR43745">
    <property type="entry name" value="NITROREDUCTASE MJ1384-RELATED"/>
    <property type="match status" value="1"/>
</dbReference>
<gene>
    <name evidence="2" type="ORF">GTO91_05940</name>
</gene>